<dbReference type="AlphaFoldDB" id="A0A8J2STK2"/>
<dbReference type="EMBL" id="CAKKNE010000005">
    <property type="protein sequence ID" value="CAH0376023.1"/>
    <property type="molecule type" value="Genomic_DNA"/>
</dbReference>
<evidence type="ECO:0000313" key="4">
    <source>
        <dbReference type="Proteomes" id="UP000789595"/>
    </source>
</evidence>
<sequence length="132" mass="14486">MKLLHAALLVAAADAARRRGAVSVTATEPPSPEDDAKTKQTVKAPKGPPINLGGTIETRLGDQLTVGGEYDQRDGQFRPRQIYATWNVPTKSRNPLVVRGTYSFVQEPERRSFFASLIKVLTAPFTFLFGSR</sequence>
<organism evidence="3 4">
    <name type="scientific">Pelagomonas calceolata</name>
    <dbReference type="NCBI Taxonomy" id="35677"/>
    <lineage>
        <taxon>Eukaryota</taxon>
        <taxon>Sar</taxon>
        <taxon>Stramenopiles</taxon>
        <taxon>Ochrophyta</taxon>
        <taxon>Pelagophyceae</taxon>
        <taxon>Pelagomonadales</taxon>
        <taxon>Pelagomonadaceae</taxon>
        <taxon>Pelagomonas</taxon>
    </lineage>
</organism>
<accession>A0A8J2STK2</accession>
<protein>
    <submittedName>
        <fullName evidence="3">Uncharacterized protein</fullName>
    </submittedName>
</protein>
<proteinExistence type="predicted"/>
<evidence type="ECO:0000256" key="1">
    <source>
        <dbReference type="SAM" id="MobiDB-lite"/>
    </source>
</evidence>
<dbReference type="Proteomes" id="UP000789595">
    <property type="component" value="Unassembled WGS sequence"/>
</dbReference>
<feature type="chain" id="PRO_5035276923" evidence="2">
    <location>
        <begin position="16"/>
        <end position="132"/>
    </location>
</feature>
<keyword evidence="4" id="KW-1185">Reference proteome</keyword>
<gene>
    <name evidence="3" type="ORF">PECAL_5P05770</name>
</gene>
<reference evidence="3" key="1">
    <citation type="submission" date="2021-11" db="EMBL/GenBank/DDBJ databases">
        <authorList>
            <consortium name="Genoscope - CEA"/>
            <person name="William W."/>
        </authorList>
    </citation>
    <scope>NUCLEOTIDE SEQUENCE</scope>
</reference>
<evidence type="ECO:0000313" key="3">
    <source>
        <dbReference type="EMBL" id="CAH0376023.1"/>
    </source>
</evidence>
<name>A0A8J2STK2_9STRA</name>
<keyword evidence="2" id="KW-0732">Signal</keyword>
<feature type="region of interest" description="Disordered" evidence="1">
    <location>
        <begin position="19"/>
        <end position="56"/>
    </location>
</feature>
<feature type="signal peptide" evidence="2">
    <location>
        <begin position="1"/>
        <end position="15"/>
    </location>
</feature>
<comment type="caution">
    <text evidence="3">The sequence shown here is derived from an EMBL/GenBank/DDBJ whole genome shotgun (WGS) entry which is preliminary data.</text>
</comment>
<evidence type="ECO:0000256" key="2">
    <source>
        <dbReference type="SAM" id="SignalP"/>
    </source>
</evidence>